<comment type="caution">
    <text evidence="1">The sequence shown here is derived from an EMBL/GenBank/DDBJ whole genome shotgun (WGS) entry which is preliminary data.</text>
</comment>
<name>A0A139IP97_9PEZI</name>
<evidence type="ECO:0000313" key="1">
    <source>
        <dbReference type="EMBL" id="KXT16601.1"/>
    </source>
</evidence>
<dbReference type="Proteomes" id="UP000073492">
    <property type="component" value="Unassembled WGS sequence"/>
</dbReference>
<dbReference type="AlphaFoldDB" id="A0A139IP97"/>
<gene>
    <name evidence="1" type="ORF">AC579_6656</name>
</gene>
<reference evidence="1 2" key="1">
    <citation type="submission" date="2015-07" db="EMBL/GenBank/DDBJ databases">
        <title>Comparative genomics of the Sigatoka disease complex on banana suggests a link between parallel evolutionary changes in Pseudocercospora fijiensis and Pseudocercospora eumusae and increased virulence on the banana host.</title>
        <authorList>
            <person name="Chang T.-C."/>
            <person name="Salvucci A."/>
            <person name="Crous P.W."/>
            <person name="Stergiopoulos I."/>
        </authorList>
    </citation>
    <scope>NUCLEOTIDE SEQUENCE [LARGE SCALE GENOMIC DNA]</scope>
    <source>
        <strain evidence="1 2">CBS 116634</strain>
    </source>
</reference>
<keyword evidence="2" id="KW-1185">Reference proteome</keyword>
<dbReference type="EMBL" id="LFZO01000033">
    <property type="protein sequence ID" value="KXT16601.1"/>
    <property type="molecule type" value="Genomic_DNA"/>
</dbReference>
<accession>A0A139IP97</accession>
<sequence length="210" mass="23375">MLVFNTVEMQFKSTFIFALIGSAFAFPTPCNQIDERRSAIAIAEPEPELKACPLWRRVRGNGCKPLETTSTYKREAEAEAEAEAEPKVCPLWKRAFLPNGCKPIGVEKRDAEAEAKVCPLWRRVLDNGCKPAGTTYTSTSASKRDAEAEAKVCPLWKRALPGGCKPIGSYTEKREAKVCPLWKRVTSGCSQPTEKREAEAEPQTEYCALW</sequence>
<evidence type="ECO:0000313" key="2">
    <source>
        <dbReference type="Proteomes" id="UP000073492"/>
    </source>
</evidence>
<proteinExistence type="predicted"/>
<organism evidence="1 2">
    <name type="scientific">Pseudocercospora musae</name>
    <dbReference type="NCBI Taxonomy" id="113226"/>
    <lineage>
        <taxon>Eukaryota</taxon>
        <taxon>Fungi</taxon>
        <taxon>Dikarya</taxon>
        <taxon>Ascomycota</taxon>
        <taxon>Pezizomycotina</taxon>
        <taxon>Dothideomycetes</taxon>
        <taxon>Dothideomycetidae</taxon>
        <taxon>Mycosphaerellales</taxon>
        <taxon>Mycosphaerellaceae</taxon>
        <taxon>Pseudocercospora</taxon>
    </lineage>
</organism>
<protein>
    <submittedName>
        <fullName evidence="1">Uncharacterized protein</fullName>
    </submittedName>
</protein>